<sequence>MTNLSDSASLHGDRTFLPTTKAQVSGHRFLRRRVEHGLLYGDIRMIHDPLTARRRAAILGVVAVVLIGAVAGLLAWLKPNAQPGDSPIVRASSGALFVRIDDSLHPVTNVTSARLIVGEPAEPASIGDGHLAESRLGVPVGIVAAPTVFAPEDAADVAWSACTDSGDSSVTVVAGPAPSALQDGEAVVATDGEREWLLTAQGRALLPQDSSPQARAVRRGLGVSPDTPRWQPPSEVLEAVRETAPITVPTPVPEVLHVEEEQWLLQPSGGVQKITAAQAHVLEGAGAEARKLTRKELAAFADATEPTVLTLPEKVPTLSDPAAMTVCATERGGVGVFPFGHTLPGAVELSGASVATQFRGLSSGAIGVDTGHSFHVVSGAGVRHAVESPEVLSVVGASRVDEAPWAILRLLPEGPDLTQERASRATY</sequence>
<keyword evidence="3" id="KW-1185">Reference proteome</keyword>
<proteinExistence type="predicted"/>
<organism evidence="2 3">
    <name type="scientific">Corynebacterium cystitidis DSM 20524</name>
    <dbReference type="NCBI Taxonomy" id="1121357"/>
    <lineage>
        <taxon>Bacteria</taxon>
        <taxon>Bacillati</taxon>
        <taxon>Actinomycetota</taxon>
        <taxon>Actinomycetes</taxon>
        <taxon>Mycobacteriales</taxon>
        <taxon>Corynebacteriaceae</taxon>
        <taxon>Corynebacterium</taxon>
    </lineage>
</organism>
<feature type="transmembrane region" description="Helical" evidence="1">
    <location>
        <begin position="56"/>
        <end position="77"/>
    </location>
</feature>
<dbReference type="PANTHER" id="PTHR40765">
    <property type="entry name" value="ESX-2 SECRETION SYSTEM ATPASE ECCB2"/>
    <property type="match status" value="1"/>
</dbReference>
<dbReference type="EMBL" id="FOGQ01000002">
    <property type="protein sequence ID" value="SER66647.1"/>
    <property type="molecule type" value="Genomic_DNA"/>
</dbReference>
<protein>
    <submittedName>
        <fullName evidence="2">Type VII secretion protein EccB</fullName>
    </submittedName>
</protein>
<dbReference type="GO" id="GO:0005576">
    <property type="term" value="C:extracellular region"/>
    <property type="evidence" value="ECO:0007669"/>
    <property type="project" value="TreeGrafter"/>
</dbReference>
<dbReference type="NCBIfam" id="TIGR03919">
    <property type="entry name" value="T7SS_EccB"/>
    <property type="match status" value="1"/>
</dbReference>
<keyword evidence="1" id="KW-0812">Transmembrane</keyword>
<dbReference type="AlphaFoldDB" id="A0A1H9R203"/>
<keyword evidence="1" id="KW-0472">Membrane</keyword>
<dbReference type="STRING" id="1121357.SAMN05661109_00747"/>
<evidence type="ECO:0000313" key="2">
    <source>
        <dbReference type="EMBL" id="SER66647.1"/>
    </source>
</evidence>
<dbReference type="Pfam" id="PF05108">
    <property type="entry name" value="T7SS_ESX1_EccB"/>
    <property type="match status" value="2"/>
</dbReference>
<gene>
    <name evidence="2" type="ORF">SAMN05661109_00747</name>
</gene>
<dbReference type="InterPro" id="IPR007795">
    <property type="entry name" value="T7SS_EccB"/>
</dbReference>
<dbReference type="PANTHER" id="PTHR40765:SF2">
    <property type="entry name" value="ESX-2 SECRETION SYSTEM ATPASE ECCB2"/>
    <property type="match status" value="1"/>
</dbReference>
<dbReference type="Gene3D" id="3.30.2390.20">
    <property type="entry name" value="Type VII secretion system EccB, repeat 1 domain"/>
    <property type="match status" value="1"/>
</dbReference>
<dbReference type="Proteomes" id="UP000198929">
    <property type="component" value="Unassembled WGS sequence"/>
</dbReference>
<reference evidence="3" key="1">
    <citation type="submission" date="2016-10" db="EMBL/GenBank/DDBJ databases">
        <authorList>
            <person name="Varghese N."/>
            <person name="Submissions S."/>
        </authorList>
    </citation>
    <scope>NUCLEOTIDE SEQUENCE [LARGE SCALE GENOMIC DNA]</scope>
    <source>
        <strain evidence="3">DSM 20524</strain>
    </source>
</reference>
<accession>A0A1H9R203</accession>
<evidence type="ECO:0000256" key="1">
    <source>
        <dbReference type="SAM" id="Phobius"/>
    </source>
</evidence>
<evidence type="ECO:0000313" key="3">
    <source>
        <dbReference type="Proteomes" id="UP000198929"/>
    </source>
</evidence>
<dbReference type="InterPro" id="IPR044857">
    <property type="entry name" value="T7SS_EccB_R1"/>
</dbReference>
<name>A0A1H9R203_9CORY</name>
<keyword evidence="1" id="KW-1133">Transmembrane helix</keyword>
<dbReference type="RefSeq" id="WP_092256336.1">
    <property type="nucleotide sequence ID" value="NZ_CP047199.1"/>
</dbReference>